<feature type="region of interest" description="Disordered" evidence="1">
    <location>
        <begin position="243"/>
        <end position="291"/>
    </location>
</feature>
<dbReference type="EMBL" id="JAUSWV010000002">
    <property type="protein sequence ID" value="MDQ0581466.1"/>
    <property type="molecule type" value="Genomic_DNA"/>
</dbReference>
<evidence type="ECO:0000256" key="1">
    <source>
        <dbReference type="SAM" id="MobiDB-lite"/>
    </source>
</evidence>
<evidence type="ECO:0000313" key="2">
    <source>
        <dbReference type="EMBL" id="MDQ0581466.1"/>
    </source>
</evidence>
<dbReference type="RefSeq" id="WP_307163713.1">
    <property type="nucleotide sequence ID" value="NZ_JAUSWV010000002.1"/>
</dbReference>
<feature type="region of interest" description="Disordered" evidence="1">
    <location>
        <begin position="1"/>
        <end position="31"/>
    </location>
</feature>
<evidence type="ECO:0000313" key="3">
    <source>
        <dbReference type="Proteomes" id="UP001230654"/>
    </source>
</evidence>
<accession>A0ABU0NQN8</accession>
<feature type="compositionally biased region" description="Low complexity" evidence="1">
    <location>
        <begin position="261"/>
        <end position="272"/>
    </location>
</feature>
<protein>
    <recommendedName>
        <fullName evidence="4">Transcriptional regulator</fullName>
    </recommendedName>
</protein>
<name>A0ABU0NQN8_STRRH</name>
<reference evidence="2 3" key="1">
    <citation type="submission" date="2023-07" db="EMBL/GenBank/DDBJ databases">
        <title>Comparative genomics of wheat-associated soil bacteria to identify genetic determinants of phenazine resistance.</title>
        <authorList>
            <person name="Mouncey N."/>
        </authorList>
    </citation>
    <scope>NUCLEOTIDE SEQUENCE [LARGE SCALE GENOMIC DNA]</scope>
    <source>
        <strain evidence="2 3">B2I6</strain>
    </source>
</reference>
<feature type="compositionally biased region" description="Basic and acidic residues" evidence="1">
    <location>
        <begin position="18"/>
        <end position="29"/>
    </location>
</feature>
<evidence type="ECO:0008006" key="4">
    <source>
        <dbReference type="Google" id="ProtNLM"/>
    </source>
</evidence>
<comment type="caution">
    <text evidence="2">The sequence shown here is derived from an EMBL/GenBank/DDBJ whole genome shotgun (WGS) entry which is preliminary data.</text>
</comment>
<feature type="compositionally biased region" description="Pro residues" evidence="1">
    <location>
        <begin position="244"/>
        <end position="260"/>
    </location>
</feature>
<organism evidence="2 3">
    <name type="scientific">Streptomyces rishiriensis</name>
    <dbReference type="NCBI Taxonomy" id="68264"/>
    <lineage>
        <taxon>Bacteria</taxon>
        <taxon>Bacillati</taxon>
        <taxon>Actinomycetota</taxon>
        <taxon>Actinomycetes</taxon>
        <taxon>Kitasatosporales</taxon>
        <taxon>Streptomycetaceae</taxon>
        <taxon>Streptomyces</taxon>
    </lineage>
</organism>
<keyword evidence="3" id="KW-1185">Reference proteome</keyword>
<gene>
    <name evidence="2" type="ORF">QF030_003644</name>
</gene>
<proteinExistence type="predicted"/>
<sequence>MTAVRTPPQGTTPPPRLPVREKSAARERGSGLSPMLTRLAAERATGVLERERGSLYLAEGRVVHAESPLAPGLDVLLLAHGTLSPDVWQDAVDRADEEYGVARLLLDAGRVPRGALELCHLEAVYDAAYFALTPSSTPGRFHYGAGHWLGPLLPVPVEAVERETLRRRELLHRLWPDPLTDGAPLRRAETVAAPAPTARQSAVLASVDGVRTAPDIARELGRQAFHTLVDVRRLAAAGLLTALFPPPRPHRAPPGAPPLPSRSAADPAVSPAAPTPEPDPPPGIALPRVNDPDITLLKRLRDALEAL</sequence>
<feature type="compositionally biased region" description="Pro residues" evidence="1">
    <location>
        <begin position="273"/>
        <end position="284"/>
    </location>
</feature>
<dbReference type="Proteomes" id="UP001230654">
    <property type="component" value="Unassembled WGS sequence"/>
</dbReference>